<gene>
    <name evidence="1" type="ORF">SNE40_013900</name>
</gene>
<dbReference type="AlphaFoldDB" id="A0AAN8JEH9"/>
<dbReference type="Proteomes" id="UP001347796">
    <property type="component" value="Unassembled WGS sequence"/>
</dbReference>
<sequence length="105" mass="12093">MADGSNKEVEIDTSIGDLKSREEDIPGRLNEMYELLVHVKRGQDTLRNVFDDKIDSLRRDIISTIDDKIKAVKVDIDLSFCDIDDRIKTLENNTKHLRSLHNLIV</sequence>
<accession>A0AAN8JEH9</accession>
<proteinExistence type="predicted"/>
<keyword evidence="2" id="KW-1185">Reference proteome</keyword>
<evidence type="ECO:0000313" key="1">
    <source>
        <dbReference type="EMBL" id="KAK6175435.1"/>
    </source>
</evidence>
<comment type="caution">
    <text evidence="1">The sequence shown here is derived from an EMBL/GenBank/DDBJ whole genome shotgun (WGS) entry which is preliminary data.</text>
</comment>
<name>A0AAN8JEH9_PATCE</name>
<organism evidence="1 2">
    <name type="scientific">Patella caerulea</name>
    <name type="common">Rayed Mediterranean limpet</name>
    <dbReference type="NCBI Taxonomy" id="87958"/>
    <lineage>
        <taxon>Eukaryota</taxon>
        <taxon>Metazoa</taxon>
        <taxon>Spiralia</taxon>
        <taxon>Lophotrochozoa</taxon>
        <taxon>Mollusca</taxon>
        <taxon>Gastropoda</taxon>
        <taxon>Patellogastropoda</taxon>
        <taxon>Patelloidea</taxon>
        <taxon>Patellidae</taxon>
        <taxon>Patella</taxon>
    </lineage>
</organism>
<reference evidence="1 2" key="1">
    <citation type="submission" date="2024-01" db="EMBL/GenBank/DDBJ databases">
        <title>The genome of the rayed Mediterranean limpet Patella caerulea (Linnaeus, 1758).</title>
        <authorList>
            <person name="Anh-Thu Weber A."/>
            <person name="Halstead-Nussloch G."/>
        </authorList>
    </citation>
    <scope>NUCLEOTIDE SEQUENCE [LARGE SCALE GENOMIC DNA]</scope>
    <source>
        <strain evidence="1">AATW-2023a</strain>
        <tissue evidence="1">Whole specimen</tissue>
    </source>
</reference>
<dbReference type="EMBL" id="JAZGQO010000010">
    <property type="protein sequence ID" value="KAK6175435.1"/>
    <property type="molecule type" value="Genomic_DNA"/>
</dbReference>
<evidence type="ECO:0000313" key="2">
    <source>
        <dbReference type="Proteomes" id="UP001347796"/>
    </source>
</evidence>
<protein>
    <submittedName>
        <fullName evidence="1">Uncharacterized protein</fullName>
    </submittedName>
</protein>